<feature type="transmembrane region" description="Helical" evidence="1">
    <location>
        <begin position="43"/>
        <end position="60"/>
    </location>
</feature>
<sequence length="77" mass="8319">MARAHIFYPRTLQRSGLVFLVGGLVATVVLALLHGGISWSNFGLLYMVGGAAMIIVGRVLEARARRRGRAGTADRRP</sequence>
<proteinExistence type="predicted"/>
<protein>
    <submittedName>
        <fullName evidence="2">Uncharacterized protein</fullName>
    </submittedName>
</protein>
<evidence type="ECO:0000256" key="1">
    <source>
        <dbReference type="SAM" id="Phobius"/>
    </source>
</evidence>
<reference evidence="3" key="1">
    <citation type="journal article" date="2019" name="Int. J. Syst. Evol. Microbiol.">
        <title>The Global Catalogue of Microorganisms (GCM) 10K type strain sequencing project: providing services to taxonomists for standard genome sequencing and annotation.</title>
        <authorList>
            <consortium name="The Broad Institute Genomics Platform"/>
            <consortium name="The Broad Institute Genome Sequencing Center for Infectious Disease"/>
            <person name="Wu L."/>
            <person name="Ma J."/>
        </authorList>
    </citation>
    <scope>NUCLEOTIDE SEQUENCE [LARGE SCALE GENOMIC DNA]</scope>
    <source>
        <strain evidence="3">CGMCC 1.16455</strain>
    </source>
</reference>
<keyword evidence="1" id="KW-0812">Transmembrane</keyword>
<evidence type="ECO:0000313" key="3">
    <source>
        <dbReference type="Proteomes" id="UP001595937"/>
    </source>
</evidence>
<keyword evidence="1" id="KW-0472">Membrane</keyword>
<dbReference type="GeneID" id="303299396"/>
<dbReference type="RefSeq" id="WP_193119065.1">
    <property type="nucleotide sequence ID" value="NZ_BAAAIR010000105.1"/>
</dbReference>
<feature type="transmembrane region" description="Helical" evidence="1">
    <location>
        <begin position="16"/>
        <end position="37"/>
    </location>
</feature>
<comment type="caution">
    <text evidence="2">The sequence shown here is derived from an EMBL/GenBank/DDBJ whole genome shotgun (WGS) entry which is preliminary data.</text>
</comment>
<accession>A0ABW0FJV9</accession>
<keyword evidence="1" id="KW-1133">Transmembrane helix</keyword>
<dbReference type="EMBL" id="JBHSLN010000084">
    <property type="protein sequence ID" value="MFC5298948.1"/>
    <property type="molecule type" value="Genomic_DNA"/>
</dbReference>
<gene>
    <name evidence="2" type="ORF">ACFPK8_15660</name>
</gene>
<dbReference type="Proteomes" id="UP001595937">
    <property type="component" value="Unassembled WGS sequence"/>
</dbReference>
<name>A0ABW0FJV9_9MICO</name>
<evidence type="ECO:0000313" key="2">
    <source>
        <dbReference type="EMBL" id="MFC5298948.1"/>
    </source>
</evidence>
<keyword evidence="3" id="KW-1185">Reference proteome</keyword>
<organism evidence="2 3">
    <name type="scientific">Brachybacterium tyrofermentans</name>
    <dbReference type="NCBI Taxonomy" id="47848"/>
    <lineage>
        <taxon>Bacteria</taxon>
        <taxon>Bacillati</taxon>
        <taxon>Actinomycetota</taxon>
        <taxon>Actinomycetes</taxon>
        <taxon>Micrococcales</taxon>
        <taxon>Dermabacteraceae</taxon>
        <taxon>Brachybacterium</taxon>
    </lineage>
</organism>